<proteinExistence type="predicted"/>
<protein>
    <submittedName>
        <fullName evidence="3">Bifunctional ligase/repressor BirA</fullName>
        <ecNumber evidence="3">6.3.4.15</ecNumber>
    </submittedName>
</protein>
<dbReference type="Gene3D" id="2.30.30.100">
    <property type="match status" value="1"/>
</dbReference>
<dbReference type="InterPro" id="IPR004143">
    <property type="entry name" value="BPL_LPL_catalytic"/>
</dbReference>
<dbReference type="PANTHER" id="PTHR12835:SF5">
    <property type="entry name" value="BIOTIN--PROTEIN LIGASE"/>
    <property type="match status" value="1"/>
</dbReference>
<dbReference type="SUPFAM" id="SSF55681">
    <property type="entry name" value="Class II aaRS and biotin synthetases"/>
    <property type="match status" value="1"/>
</dbReference>
<dbReference type="CDD" id="cd16442">
    <property type="entry name" value="BPL"/>
    <property type="match status" value="1"/>
</dbReference>
<dbReference type="InterPro" id="IPR004408">
    <property type="entry name" value="Biotin_CoA_COase_ligase"/>
</dbReference>
<dbReference type="InterPro" id="IPR045864">
    <property type="entry name" value="aa-tRNA-synth_II/BPL/LPL"/>
</dbReference>
<dbReference type="PROSITE" id="PS51733">
    <property type="entry name" value="BPL_LPL_CATALYTIC"/>
    <property type="match status" value="1"/>
</dbReference>
<comment type="caution">
    <text evidence="3">The sequence shown here is derived from an EMBL/GenBank/DDBJ whole genome shotgun (WGS) entry which is preliminary data.</text>
</comment>
<dbReference type="Pfam" id="PF03099">
    <property type="entry name" value="BPL_LplA_LipB"/>
    <property type="match status" value="1"/>
</dbReference>
<dbReference type="RefSeq" id="WP_146599097.1">
    <property type="nucleotide sequence ID" value="NZ_SJPY01000002.1"/>
</dbReference>
<evidence type="ECO:0000259" key="2">
    <source>
        <dbReference type="PROSITE" id="PS51733"/>
    </source>
</evidence>
<name>A0A5C6E5D9_9BACT</name>
<sequence>MLDTVGKVDASVLAVIEELIDQCVLGSALACETSLSTNSDALSQLREQKFGDGMLPRLYFADVQTGGRGRQGNHWVSPNDALTFSLVLAQDSINEPTARLLSLAVGVATARAIEFVYAPVKCRLKWPNDVYVAGGKVAGILIETSQAFTDRIVIGIGVNVIESPTLESPDTTAMPQSLFAATGRRLSRHEVLEVIIRELVAVCEERLEAPQSILHQFRERCMLTGNQISFLESGRESQGLCRGISDNGSLMIQTPAGLRYCDSGAIRLVRLRG</sequence>
<dbReference type="EC" id="6.3.4.15" evidence="3"/>
<dbReference type="GO" id="GO:0005737">
    <property type="term" value="C:cytoplasm"/>
    <property type="evidence" value="ECO:0007669"/>
    <property type="project" value="TreeGrafter"/>
</dbReference>
<organism evidence="3 4">
    <name type="scientific">Novipirellula aureliae</name>
    <dbReference type="NCBI Taxonomy" id="2527966"/>
    <lineage>
        <taxon>Bacteria</taxon>
        <taxon>Pseudomonadati</taxon>
        <taxon>Planctomycetota</taxon>
        <taxon>Planctomycetia</taxon>
        <taxon>Pirellulales</taxon>
        <taxon>Pirellulaceae</taxon>
        <taxon>Novipirellula</taxon>
    </lineage>
</organism>
<dbReference type="Gene3D" id="3.30.930.10">
    <property type="entry name" value="Bira Bifunctional Protein, Domain 2"/>
    <property type="match status" value="1"/>
</dbReference>
<dbReference type="PANTHER" id="PTHR12835">
    <property type="entry name" value="BIOTIN PROTEIN LIGASE"/>
    <property type="match status" value="1"/>
</dbReference>
<gene>
    <name evidence="3" type="primary">birA</name>
    <name evidence="3" type="ORF">Q31b_16030</name>
</gene>
<dbReference type="NCBIfam" id="TIGR00121">
    <property type="entry name" value="birA_ligase"/>
    <property type="match status" value="1"/>
</dbReference>
<keyword evidence="1 3" id="KW-0436">Ligase</keyword>
<feature type="domain" description="BPL/LPL catalytic" evidence="2">
    <location>
        <begin position="27"/>
        <end position="207"/>
    </location>
</feature>
<dbReference type="OrthoDB" id="9807064at2"/>
<accession>A0A5C6E5D9</accession>
<dbReference type="GO" id="GO:0004077">
    <property type="term" value="F:biotin--[biotin carboxyl-carrier protein] ligase activity"/>
    <property type="evidence" value="ECO:0007669"/>
    <property type="project" value="UniProtKB-EC"/>
</dbReference>
<evidence type="ECO:0000313" key="3">
    <source>
        <dbReference type="EMBL" id="TWU44068.1"/>
    </source>
</evidence>
<reference evidence="3 4" key="1">
    <citation type="submission" date="2019-02" db="EMBL/GenBank/DDBJ databases">
        <title>Deep-cultivation of Planctomycetes and their phenomic and genomic characterization uncovers novel biology.</title>
        <authorList>
            <person name="Wiegand S."/>
            <person name="Jogler M."/>
            <person name="Boedeker C."/>
            <person name="Pinto D."/>
            <person name="Vollmers J."/>
            <person name="Rivas-Marin E."/>
            <person name="Kohn T."/>
            <person name="Peeters S.H."/>
            <person name="Heuer A."/>
            <person name="Rast P."/>
            <person name="Oberbeckmann S."/>
            <person name="Bunk B."/>
            <person name="Jeske O."/>
            <person name="Meyerdierks A."/>
            <person name="Storesund J.E."/>
            <person name="Kallscheuer N."/>
            <person name="Luecker S."/>
            <person name="Lage O.M."/>
            <person name="Pohl T."/>
            <person name="Merkel B.J."/>
            <person name="Hornburger P."/>
            <person name="Mueller R.-W."/>
            <person name="Bruemmer F."/>
            <person name="Labrenz M."/>
            <person name="Spormann A.M."/>
            <person name="Op Den Camp H."/>
            <person name="Overmann J."/>
            <person name="Amann R."/>
            <person name="Jetten M.S.M."/>
            <person name="Mascher T."/>
            <person name="Medema M.H."/>
            <person name="Devos D.P."/>
            <person name="Kaster A.-K."/>
            <person name="Ovreas L."/>
            <person name="Rohde M."/>
            <person name="Galperin M.Y."/>
            <person name="Jogler C."/>
        </authorList>
    </citation>
    <scope>NUCLEOTIDE SEQUENCE [LARGE SCALE GENOMIC DNA]</scope>
    <source>
        <strain evidence="3 4">Q31b</strain>
    </source>
</reference>
<evidence type="ECO:0000313" key="4">
    <source>
        <dbReference type="Proteomes" id="UP000315471"/>
    </source>
</evidence>
<dbReference type="Proteomes" id="UP000315471">
    <property type="component" value="Unassembled WGS sequence"/>
</dbReference>
<dbReference type="AlphaFoldDB" id="A0A5C6E5D9"/>
<dbReference type="EMBL" id="SJPY01000002">
    <property type="protein sequence ID" value="TWU44068.1"/>
    <property type="molecule type" value="Genomic_DNA"/>
</dbReference>
<evidence type="ECO:0000256" key="1">
    <source>
        <dbReference type="ARBA" id="ARBA00022598"/>
    </source>
</evidence>
<keyword evidence="4" id="KW-1185">Reference proteome</keyword>